<keyword evidence="3" id="KW-1185">Reference proteome</keyword>
<name>A0AAW9QQY4_9CHRO</name>
<dbReference type="InterPro" id="IPR038157">
    <property type="entry name" value="FeoA_core_dom"/>
</dbReference>
<dbReference type="EMBL" id="JBAFSM010000079">
    <property type="protein sequence ID" value="MEG3440190.1"/>
    <property type="molecule type" value="Genomic_DNA"/>
</dbReference>
<proteinExistence type="predicted"/>
<evidence type="ECO:0000313" key="3">
    <source>
        <dbReference type="Proteomes" id="UP001328733"/>
    </source>
</evidence>
<dbReference type="AlphaFoldDB" id="A0AAW9QQY4"/>
<dbReference type="Pfam" id="PF04023">
    <property type="entry name" value="FeoA"/>
    <property type="match status" value="1"/>
</dbReference>
<dbReference type="InterPro" id="IPR007167">
    <property type="entry name" value="Fe-transptr_FeoA-like"/>
</dbReference>
<gene>
    <name evidence="2" type="ORF">V0288_23875</name>
</gene>
<dbReference type="Gene3D" id="2.30.30.90">
    <property type="match status" value="1"/>
</dbReference>
<evidence type="ECO:0000313" key="2">
    <source>
        <dbReference type="EMBL" id="MEG3440190.1"/>
    </source>
</evidence>
<dbReference type="RefSeq" id="WP_332867660.1">
    <property type="nucleotide sequence ID" value="NZ_JBAFSM010000079.1"/>
</dbReference>
<accession>A0AAW9QQY4</accession>
<protein>
    <submittedName>
        <fullName evidence="2">FeoA family protein</fullName>
    </submittedName>
</protein>
<sequence length="58" mass="6283">MTLSELLPGQTAIVPEILESRYGQGLANRLEAMGIISNKPVRYFGKRVSAAPYAFASV</sequence>
<organism evidence="2 3">
    <name type="scientific">Pannus brasiliensis CCIBt3594</name>
    <dbReference type="NCBI Taxonomy" id="1427578"/>
    <lineage>
        <taxon>Bacteria</taxon>
        <taxon>Bacillati</taxon>
        <taxon>Cyanobacteriota</taxon>
        <taxon>Cyanophyceae</taxon>
        <taxon>Oscillatoriophycideae</taxon>
        <taxon>Chroococcales</taxon>
        <taxon>Microcystaceae</taxon>
        <taxon>Pannus</taxon>
    </lineage>
</organism>
<comment type="caution">
    <text evidence="2">The sequence shown here is derived from an EMBL/GenBank/DDBJ whole genome shotgun (WGS) entry which is preliminary data.</text>
</comment>
<dbReference type="GO" id="GO:0046914">
    <property type="term" value="F:transition metal ion binding"/>
    <property type="evidence" value="ECO:0007669"/>
    <property type="project" value="InterPro"/>
</dbReference>
<dbReference type="Proteomes" id="UP001328733">
    <property type="component" value="Unassembled WGS sequence"/>
</dbReference>
<feature type="domain" description="Ferrous iron transporter FeoA-like" evidence="1">
    <location>
        <begin position="1"/>
        <end position="50"/>
    </location>
</feature>
<reference evidence="2 3" key="1">
    <citation type="submission" date="2024-01" db="EMBL/GenBank/DDBJ databases">
        <title>Genomic insights into the taxonomy and metabolism of the cyanobacterium Pannus brasiliensis CCIBt3594.</title>
        <authorList>
            <person name="Machado M."/>
            <person name="Botero N.B."/>
            <person name="Andreote A.P.D."/>
            <person name="Feitosa A.M.T."/>
            <person name="Popin R."/>
            <person name="Sivonen K."/>
            <person name="Fiore M.F."/>
        </authorList>
    </citation>
    <scope>NUCLEOTIDE SEQUENCE [LARGE SCALE GENOMIC DNA]</scope>
    <source>
        <strain evidence="2 3">CCIBt3594</strain>
    </source>
</reference>
<evidence type="ECO:0000259" key="1">
    <source>
        <dbReference type="Pfam" id="PF04023"/>
    </source>
</evidence>